<dbReference type="Pfam" id="PF24827">
    <property type="entry name" value="AstE_AspA_cat"/>
    <property type="match status" value="1"/>
</dbReference>
<protein>
    <submittedName>
        <fullName evidence="6">Succinylglutamate desuccinylase/aspartoacylase</fullName>
    </submittedName>
</protein>
<evidence type="ECO:0000313" key="7">
    <source>
        <dbReference type="Proteomes" id="UP000007463"/>
    </source>
</evidence>
<dbReference type="Proteomes" id="UP000007463">
    <property type="component" value="Chromosome"/>
</dbReference>
<dbReference type="InterPro" id="IPR043795">
    <property type="entry name" value="N-alpha-Ac-DABA-like"/>
</dbReference>
<evidence type="ECO:0000256" key="2">
    <source>
        <dbReference type="ARBA" id="ARBA00022723"/>
    </source>
</evidence>
<keyword evidence="2" id="KW-0479">Metal-binding</keyword>
<accession>F2IKF0</accession>
<sequence length="326" mass="36206">MAKKFYILGKEILPGQSVELSMDVAKLHTHTPVQVPVFVERSLKDGPIVLLMAGLHGDEINGMEIIRRVIRKKWNKPNAGTIICLPVFNIFGYLNLKRELPDGRDLNRSFPGSKNGSLASQFAYQFMSQIAPNVDIVIDFHTGSAQRSNIAQVRCLISDPISMELAQVFNPPFIVHSRYIPKSVREALNKMGKKILLFEGGKTNSIDETIVEEGLLGIQRILNHFHMKSFKLESIENETIIIKSSKWLRAPVSGVFHSLVKNGQHVEHGEVLGLVSDPYGSIEKKIKSNSKGYIICTNEAPLVNKGDAIFHIGSAQNQGEIAKDSV</sequence>
<reference evidence="6 7" key="1">
    <citation type="journal article" date="2011" name="Stand. Genomic Sci.">
        <title>Complete genome sequence of the gliding freshwater bacterium Fluviicola taffensis type strain (RW262).</title>
        <authorList>
            <person name="Woyke T."/>
            <person name="Chertkov O."/>
            <person name="Lapidus A."/>
            <person name="Nolan M."/>
            <person name="Lucas S."/>
            <person name="Del Rio T.G."/>
            <person name="Tice H."/>
            <person name="Cheng J.F."/>
            <person name="Tapia R."/>
            <person name="Han C."/>
            <person name="Goodwin L."/>
            <person name="Pitluck S."/>
            <person name="Liolios K."/>
            <person name="Pagani I."/>
            <person name="Ivanova N."/>
            <person name="Huntemann M."/>
            <person name="Mavromatis K."/>
            <person name="Mikhailova N."/>
            <person name="Pati A."/>
            <person name="Chen A."/>
            <person name="Palaniappan K."/>
            <person name="Land M."/>
            <person name="Hauser L."/>
            <person name="Brambilla E.M."/>
            <person name="Rohde M."/>
            <person name="Mwirichia R."/>
            <person name="Sikorski J."/>
            <person name="Tindall B.J."/>
            <person name="Goker M."/>
            <person name="Bristow J."/>
            <person name="Eisen J.A."/>
            <person name="Markowitz V."/>
            <person name="Hugenholtz P."/>
            <person name="Klenk H.P."/>
            <person name="Kyrpides N.C."/>
        </authorList>
    </citation>
    <scope>NUCLEOTIDE SEQUENCE [LARGE SCALE GENOMIC DNA]</scope>
    <source>
        <strain evidence="7">DSM 16823 / RW262 / RW262</strain>
    </source>
</reference>
<name>F2IKF0_FLUTR</name>
<dbReference type="GO" id="GO:0016811">
    <property type="term" value="F:hydrolase activity, acting on carbon-nitrogen (but not peptide) bonds, in linear amides"/>
    <property type="evidence" value="ECO:0007669"/>
    <property type="project" value="InterPro"/>
</dbReference>
<evidence type="ECO:0000313" key="6">
    <source>
        <dbReference type="EMBL" id="AEA45076.1"/>
    </source>
</evidence>
<dbReference type="KEGG" id="fte:Fluta_3102"/>
<dbReference type="SUPFAM" id="SSF53187">
    <property type="entry name" value="Zn-dependent exopeptidases"/>
    <property type="match status" value="1"/>
</dbReference>
<dbReference type="Gene3D" id="3.40.630.10">
    <property type="entry name" value="Zn peptidases"/>
    <property type="match status" value="1"/>
</dbReference>
<proteinExistence type="predicted"/>
<organism evidence="6 7">
    <name type="scientific">Fluviicola taffensis (strain DSM 16823 / NCIMB 13979 / RW262)</name>
    <dbReference type="NCBI Taxonomy" id="755732"/>
    <lineage>
        <taxon>Bacteria</taxon>
        <taxon>Pseudomonadati</taxon>
        <taxon>Bacteroidota</taxon>
        <taxon>Flavobacteriia</taxon>
        <taxon>Flavobacteriales</taxon>
        <taxon>Crocinitomicaceae</taxon>
        <taxon>Fluviicola</taxon>
    </lineage>
</organism>
<keyword evidence="3" id="KW-0378">Hydrolase</keyword>
<dbReference type="InterPro" id="IPR055438">
    <property type="entry name" value="AstE_AspA_cat"/>
</dbReference>
<dbReference type="eggNOG" id="COG3608">
    <property type="taxonomic scope" value="Bacteria"/>
</dbReference>
<gene>
    <name evidence="6" type="ordered locus">Fluta_3102</name>
</gene>
<dbReference type="PANTHER" id="PTHR37326">
    <property type="entry name" value="BLL3975 PROTEIN"/>
    <property type="match status" value="1"/>
</dbReference>
<evidence type="ECO:0000259" key="5">
    <source>
        <dbReference type="Pfam" id="PF24827"/>
    </source>
</evidence>
<dbReference type="EMBL" id="CP002542">
    <property type="protein sequence ID" value="AEA45076.1"/>
    <property type="molecule type" value="Genomic_DNA"/>
</dbReference>
<dbReference type="PIRSF" id="PIRSF039012">
    <property type="entry name" value="ASP"/>
    <property type="match status" value="1"/>
</dbReference>
<evidence type="ECO:0000256" key="3">
    <source>
        <dbReference type="ARBA" id="ARBA00022801"/>
    </source>
</evidence>
<dbReference type="STRING" id="755732.Fluta_3102"/>
<evidence type="ECO:0000256" key="4">
    <source>
        <dbReference type="ARBA" id="ARBA00022833"/>
    </source>
</evidence>
<dbReference type="RefSeq" id="WP_013687843.1">
    <property type="nucleotide sequence ID" value="NC_015321.1"/>
</dbReference>
<dbReference type="CDD" id="cd06251">
    <property type="entry name" value="M14_ASTE_ASPA-like"/>
    <property type="match status" value="1"/>
</dbReference>
<keyword evidence="7" id="KW-1185">Reference proteome</keyword>
<evidence type="ECO:0000256" key="1">
    <source>
        <dbReference type="ARBA" id="ARBA00001947"/>
    </source>
</evidence>
<reference evidence="7" key="2">
    <citation type="submission" date="2011-02" db="EMBL/GenBank/DDBJ databases">
        <title>The complete genome of Fluviicola taffensis DSM 16823.</title>
        <authorList>
            <consortium name="US DOE Joint Genome Institute (JGI-PGF)"/>
            <person name="Lucas S."/>
            <person name="Copeland A."/>
            <person name="Lapidus A."/>
            <person name="Bruce D."/>
            <person name="Goodwin L."/>
            <person name="Pitluck S."/>
            <person name="Kyrpides N."/>
            <person name="Mavromatis K."/>
            <person name="Ivanova N."/>
            <person name="Mikhailova N."/>
            <person name="Pagani I."/>
            <person name="Chertkov O."/>
            <person name="Detter J.C."/>
            <person name="Han C."/>
            <person name="Tapia R."/>
            <person name="Land M."/>
            <person name="Hauser L."/>
            <person name="Markowitz V."/>
            <person name="Cheng J.-F."/>
            <person name="Hugenholtz P."/>
            <person name="Woyke T."/>
            <person name="Wu D."/>
            <person name="Tindall B."/>
            <person name="Pomrenke H.G."/>
            <person name="Brambilla E."/>
            <person name="Klenk H.-P."/>
            <person name="Eisen J.A."/>
        </authorList>
    </citation>
    <scope>NUCLEOTIDE SEQUENCE [LARGE SCALE GENOMIC DNA]</scope>
    <source>
        <strain evidence="7">DSM 16823 / RW262 / RW262</strain>
    </source>
</reference>
<dbReference type="PANTHER" id="PTHR37326:SF2">
    <property type="entry name" value="SUCCINYLGLUTAMATE DESUCCINYLASE_ASPARTOACYLASE FAMILY PROTEIN"/>
    <property type="match status" value="1"/>
</dbReference>
<dbReference type="AlphaFoldDB" id="F2IKF0"/>
<dbReference type="HOGENOM" id="CLU_035605_0_1_10"/>
<feature type="domain" description="Succinylglutamate desuccinylase/Aspartoacylase catalytic" evidence="5">
    <location>
        <begin position="46"/>
        <end position="224"/>
    </location>
</feature>
<dbReference type="GO" id="GO:0016788">
    <property type="term" value="F:hydrolase activity, acting on ester bonds"/>
    <property type="evidence" value="ECO:0007669"/>
    <property type="project" value="InterPro"/>
</dbReference>
<dbReference type="OrthoDB" id="9782876at2"/>
<comment type="cofactor">
    <cofactor evidence="1">
        <name>Zn(2+)</name>
        <dbReference type="ChEBI" id="CHEBI:29105"/>
    </cofactor>
</comment>
<dbReference type="InterPro" id="IPR053138">
    <property type="entry name" value="N-alpha-Ac-DABA_deacetylase"/>
</dbReference>
<keyword evidence="4" id="KW-0862">Zinc</keyword>
<dbReference type="GO" id="GO:0046872">
    <property type="term" value="F:metal ion binding"/>
    <property type="evidence" value="ECO:0007669"/>
    <property type="project" value="UniProtKB-KW"/>
</dbReference>